<reference evidence="1 2" key="1">
    <citation type="submission" date="2018-11" db="EMBL/GenBank/DDBJ databases">
        <authorList>
            <consortium name="Pathogen Informatics"/>
        </authorList>
    </citation>
    <scope>NUCLEOTIDE SEQUENCE [LARGE SCALE GENOMIC DNA]</scope>
</reference>
<dbReference type="EMBL" id="UYYB01098010">
    <property type="protein sequence ID" value="VDM76919.1"/>
    <property type="molecule type" value="Genomic_DNA"/>
</dbReference>
<evidence type="ECO:0000313" key="1">
    <source>
        <dbReference type="EMBL" id="VDM76919.1"/>
    </source>
</evidence>
<dbReference type="OrthoDB" id="5873277at2759"/>
<dbReference type="AlphaFoldDB" id="A0A3P7JAC2"/>
<dbReference type="Proteomes" id="UP000270094">
    <property type="component" value="Unassembled WGS sequence"/>
</dbReference>
<proteinExistence type="predicted"/>
<name>A0A3P7JAC2_STRVU</name>
<protein>
    <submittedName>
        <fullName evidence="1">Uncharacterized protein</fullName>
    </submittedName>
</protein>
<sequence>MGRMGERERGEIFAKYVRRRFIQGDTLHDVVRQGLMCLYALAPHTVHEESSLQMVFVHIQTYQGMIDSIAKLRMQDMCPANDTSSCKLRKELISNLEIYRLNQPGVAGSEGAVGRLKKPNSIDCTQLLWLRSR</sequence>
<gene>
    <name evidence="1" type="ORF">SVUK_LOCUS11917</name>
</gene>
<evidence type="ECO:0000313" key="2">
    <source>
        <dbReference type="Proteomes" id="UP000270094"/>
    </source>
</evidence>
<keyword evidence="2" id="KW-1185">Reference proteome</keyword>
<organism evidence="1 2">
    <name type="scientific">Strongylus vulgaris</name>
    <name type="common">Blood worm</name>
    <dbReference type="NCBI Taxonomy" id="40348"/>
    <lineage>
        <taxon>Eukaryota</taxon>
        <taxon>Metazoa</taxon>
        <taxon>Ecdysozoa</taxon>
        <taxon>Nematoda</taxon>
        <taxon>Chromadorea</taxon>
        <taxon>Rhabditida</taxon>
        <taxon>Rhabditina</taxon>
        <taxon>Rhabditomorpha</taxon>
        <taxon>Strongyloidea</taxon>
        <taxon>Strongylidae</taxon>
        <taxon>Strongylus</taxon>
    </lineage>
</organism>
<accession>A0A3P7JAC2</accession>